<dbReference type="InterPro" id="IPR006427">
    <property type="entry name" value="Portal_HK97"/>
</dbReference>
<dbReference type="RefSeq" id="WP_049409516.1">
    <property type="nucleotide sequence ID" value="NZ_CP022096.2"/>
</dbReference>
<name>A0A9Q4D466_9STAP</name>
<dbReference type="GeneID" id="42043537"/>
<reference evidence="1" key="1">
    <citation type="journal article" date="2022" name="Int. J. Mol. Sci.">
        <title>Phenotypic and genotypic virulence characterisation of Staphylococcus pettenkoferi strains isolated from human bloodstream and diabetic foot infections.</title>
        <authorList>
            <person name="Magnan C."/>
        </authorList>
    </citation>
    <scope>NUCLEOTIDE SEQUENCE</scope>
    <source>
        <strain evidence="1">NSP020P</strain>
    </source>
</reference>
<dbReference type="NCBIfam" id="TIGR01537">
    <property type="entry name" value="portal_HK97"/>
    <property type="match status" value="1"/>
</dbReference>
<dbReference type="Pfam" id="PF04860">
    <property type="entry name" value="Phage_portal"/>
    <property type="match status" value="1"/>
</dbReference>
<dbReference type="Proteomes" id="UP001081438">
    <property type="component" value="Unassembled WGS sequence"/>
</dbReference>
<dbReference type="AlphaFoldDB" id="A0A9Q4D466"/>
<accession>A0A9Q4D466</accession>
<dbReference type="KEGG" id="spet:CEP67_06800"/>
<organism evidence="1 2">
    <name type="scientific">Staphylococcus pettenkoferi</name>
    <dbReference type="NCBI Taxonomy" id="170573"/>
    <lineage>
        <taxon>Bacteria</taxon>
        <taxon>Bacillati</taxon>
        <taxon>Bacillota</taxon>
        <taxon>Bacilli</taxon>
        <taxon>Bacillales</taxon>
        <taxon>Staphylococcaceae</taxon>
        <taxon>Staphylococcus</taxon>
    </lineage>
</organism>
<evidence type="ECO:0000313" key="2">
    <source>
        <dbReference type="Proteomes" id="UP001081438"/>
    </source>
</evidence>
<dbReference type="EMBL" id="JANSKX010000012">
    <property type="protein sequence ID" value="MCY1594348.1"/>
    <property type="molecule type" value="Genomic_DNA"/>
</dbReference>
<evidence type="ECO:0000313" key="1">
    <source>
        <dbReference type="EMBL" id="MCY1594348.1"/>
    </source>
</evidence>
<comment type="caution">
    <text evidence="1">The sequence shown here is derived from an EMBL/GenBank/DDBJ whole genome shotgun (WGS) entry which is preliminary data.</text>
</comment>
<gene>
    <name evidence="1" type="ORF">NW112_03785</name>
</gene>
<dbReference type="InterPro" id="IPR006944">
    <property type="entry name" value="Phage/GTA_portal"/>
</dbReference>
<proteinExistence type="predicted"/>
<protein>
    <submittedName>
        <fullName evidence="1">Phage portal protein</fullName>
    </submittedName>
</protein>
<sequence length="402" mass="45684">MPRWFDKILGIDKIKEKQTENFELITGGISTFSNFSGDAYENDVFRSAVDAIARHVAKLSGKHTVINATDENNLSKLNRTLQDRPNPYMSGYDFLYKVATQYFLYNNAFVYVQKDHKGNLDSLYPLAPTNVEFIVDGANKVYIKFLFKDGEKVILHYDEVAILRRHFNNNELLGDDNTAILSAIELAHTQNEGMSEAIKNSAQIRGILKYNQALSPSKLKEAKDEFMSNYMTMANNGGIVPVDQSMEYHPLSVSDVQIDTGQIETVKAKIYDYLGISESIVNGTYDEDGWQAFFESVVEPFSIQIGLEFTEKIFSEREKAFGNRIIFESSRLQYASNQSKTNVIKELLPLGVLTINQALDLLNLPRVKDGDERLQSLNYIKKTLADNYQMADTEEVKPHERD</sequence>